<reference evidence="2 3" key="1">
    <citation type="submission" date="2015-10" db="EMBL/GenBank/DDBJ databases">
        <title>Draft genome sequence of Streptomyces griseoruber DSM 40281, type strain for the species Streptomyces griseoruber.</title>
        <authorList>
            <person name="Ruckert C."/>
            <person name="Winkler A."/>
            <person name="Kalinowski J."/>
            <person name="Kampfer P."/>
            <person name="Glaeser S."/>
        </authorList>
    </citation>
    <scope>NUCLEOTIDE SEQUENCE [LARGE SCALE GENOMIC DNA]</scope>
    <source>
        <strain evidence="2 3">DSM 40281</strain>
    </source>
</reference>
<gene>
    <name evidence="2" type="ORF">AQJ64_26605</name>
</gene>
<feature type="region of interest" description="Disordered" evidence="1">
    <location>
        <begin position="35"/>
        <end position="84"/>
    </location>
</feature>
<accession>A0A117RAG1</accession>
<dbReference type="RefSeq" id="WP_055636803.1">
    <property type="nucleotide sequence ID" value="NZ_KQ948773.1"/>
</dbReference>
<evidence type="ECO:0000256" key="1">
    <source>
        <dbReference type="SAM" id="MobiDB-lite"/>
    </source>
</evidence>
<protein>
    <submittedName>
        <fullName evidence="2">Uncharacterized protein</fullName>
    </submittedName>
</protein>
<dbReference type="Proteomes" id="UP000052982">
    <property type="component" value="Unassembled WGS sequence"/>
</dbReference>
<comment type="caution">
    <text evidence="2">The sequence shown here is derived from an EMBL/GenBank/DDBJ whole genome shotgun (WGS) entry which is preliminary data.</text>
</comment>
<keyword evidence="3" id="KW-1185">Reference proteome</keyword>
<proteinExistence type="predicted"/>
<dbReference type="AlphaFoldDB" id="A0A117RAG1"/>
<evidence type="ECO:0000313" key="3">
    <source>
        <dbReference type="Proteomes" id="UP000052982"/>
    </source>
</evidence>
<sequence length="84" mass="9228">MRLGPVSAARDDRFALIDLGRCNFVVASRLADALRGRRGPEEPGEASAADEPRERVRLLNRGRVPDMNTGPASRHTRMGDPMES</sequence>
<organism evidence="2 3">
    <name type="scientific">Streptomyces griseoruber</name>
    <dbReference type="NCBI Taxonomy" id="1943"/>
    <lineage>
        <taxon>Bacteria</taxon>
        <taxon>Bacillati</taxon>
        <taxon>Actinomycetota</taxon>
        <taxon>Actinomycetes</taxon>
        <taxon>Kitasatosporales</taxon>
        <taxon>Streptomycetaceae</taxon>
        <taxon>Streptomyces</taxon>
    </lineage>
</organism>
<evidence type="ECO:0000313" key="2">
    <source>
        <dbReference type="EMBL" id="KUN79994.1"/>
    </source>
</evidence>
<dbReference type="OrthoDB" id="4331723at2"/>
<dbReference type="EMBL" id="LMWW01000045">
    <property type="protein sequence ID" value="KUN79994.1"/>
    <property type="molecule type" value="Genomic_DNA"/>
</dbReference>
<name>A0A117RAG1_9ACTN</name>